<dbReference type="SUPFAM" id="SSF51445">
    <property type="entry name" value="(Trans)glycosidases"/>
    <property type="match status" value="1"/>
</dbReference>
<evidence type="ECO:0000313" key="11">
    <source>
        <dbReference type="Proteomes" id="UP000076842"/>
    </source>
</evidence>
<dbReference type="Pfam" id="PF00150">
    <property type="entry name" value="Cellulase"/>
    <property type="match status" value="1"/>
</dbReference>
<accession>A0A165EZ39</accession>
<keyword evidence="8" id="KW-0732">Signal</keyword>
<proteinExistence type="inferred from homology"/>
<dbReference type="Proteomes" id="UP000076842">
    <property type="component" value="Unassembled WGS sequence"/>
</dbReference>
<protein>
    <recommendedName>
        <fullName evidence="6">glucan 1,3-beta-glucosidase</fullName>
        <ecNumber evidence="6">3.2.1.58</ecNumber>
    </recommendedName>
</protein>
<dbReference type="GO" id="GO:0071555">
    <property type="term" value="P:cell wall organization"/>
    <property type="evidence" value="ECO:0007669"/>
    <property type="project" value="UniProtKB-KW"/>
</dbReference>
<dbReference type="FunFam" id="3.20.20.80:FF:000033">
    <property type="entry name" value="Glucan 1,3-beta-glucosidase A"/>
    <property type="match status" value="1"/>
</dbReference>
<feature type="domain" description="Glycoside hydrolase family 5" evidence="9">
    <location>
        <begin position="95"/>
        <end position="327"/>
    </location>
</feature>
<dbReference type="GO" id="GO:0005576">
    <property type="term" value="C:extracellular region"/>
    <property type="evidence" value="ECO:0007669"/>
    <property type="project" value="TreeGrafter"/>
</dbReference>
<dbReference type="GO" id="GO:0009986">
    <property type="term" value="C:cell surface"/>
    <property type="evidence" value="ECO:0007669"/>
    <property type="project" value="TreeGrafter"/>
</dbReference>
<comment type="similarity">
    <text evidence="1 7">Belongs to the glycosyl hydrolase 5 (cellulase A) family.</text>
</comment>
<dbReference type="InterPro" id="IPR001547">
    <property type="entry name" value="Glyco_hydro_5"/>
</dbReference>
<comment type="catalytic activity">
    <reaction evidence="5">
        <text>Successive hydrolysis of beta-D-glucose units from the non-reducing ends of (1-&gt;3)-beta-D-glucans, releasing alpha-glucose.</text>
        <dbReference type="EC" id="3.2.1.58"/>
    </reaction>
</comment>
<dbReference type="InterPro" id="IPR050386">
    <property type="entry name" value="Glycosyl_hydrolase_5"/>
</dbReference>
<dbReference type="GO" id="GO:0009251">
    <property type="term" value="P:glucan catabolic process"/>
    <property type="evidence" value="ECO:0007669"/>
    <property type="project" value="TreeGrafter"/>
</dbReference>
<evidence type="ECO:0000256" key="6">
    <source>
        <dbReference type="ARBA" id="ARBA00038929"/>
    </source>
</evidence>
<organism evidence="10 11">
    <name type="scientific">Calocera cornea HHB12733</name>
    <dbReference type="NCBI Taxonomy" id="1353952"/>
    <lineage>
        <taxon>Eukaryota</taxon>
        <taxon>Fungi</taxon>
        <taxon>Dikarya</taxon>
        <taxon>Basidiomycota</taxon>
        <taxon>Agaricomycotina</taxon>
        <taxon>Dacrymycetes</taxon>
        <taxon>Dacrymycetales</taxon>
        <taxon>Dacrymycetaceae</taxon>
        <taxon>Calocera</taxon>
    </lineage>
</organism>
<dbReference type="PANTHER" id="PTHR31297:SF42">
    <property type="entry name" value="GLYCOSIDE HYDROLASE FAMILY 5 DOMAIN-CONTAINING PROTEIN"/>
    <property type="match status" value="1"/>
</dbReference>
<name>A0A165EZ39_9BASI</name>
<evidence type="ECO:0000259" key="9">
    <source>
        <dbReference type="Pfam" id="PF00150"/>
    </source>
</evidence>
<keyword evidence="3 7" id="KW-0326">Glycosidase</keyword>
<reference evidence="10 11" key="1">
    <citation type="journal article" date="2016" name="Mol. Biol. Evol.">
        <title>Comparative Genomics of Early-Diverging Mushroom-Forming Fungi Provides Insights into the Origins of Lignocellulose Decay Capabilities.</title>
        <authorList>
            <person name="Nagy L.G."/>
            <person name="Riley R."/>
            <person name="Tritt A."/>
            <person name="Adam C."/>
            <person name="Daum C."/>
            <person name="Floudas D."/>
            <person name="Sun H."/>
            <person name="Yadav J.S."/>
            <person name="Pangilinan J."/>
            <person name="Larsson K.H."/>
            <person name="Matsuura K."/>
            <person name="Barry K."/>
            <person name="Labutti K."/>
            <person name="Kuo R."/>
            <person name="Ohm R.A."/>
            <person name="Bhattacharya S.S."/>
            <person name="Shirouzu T."/>
            <person name="Yoshinaga Y."/>
            <person name="Martin F.M."/>
            <person name="Grigoriev I.V."/>
            <person name="Hibbett D.S."/>
        </authorList>
    </citation>
    <scope>NUCLEOTIDE SEQUENCE [LARGE SCALE GENOMIC DNA]</scope>
    <source>
        <strain evidence="10 11">HHB12733</strain>
    </source>
</reference>
<evidence type="ECO:0000256" key="2">
    <source>
        <dbReference type="ARBA" id="ARBA00022801"/>
    </source>
</evidence>
<feature type="signal peptide" evidence="8">
    <location>
        <begin position="1"/>
        <end position="18"/>
    </location>
</feature>
<feature type="chain" id="PRO_5007857502" description="glucan 1,3-beta-glucosidase" evidence="8">
    <location>
        <begin position="19"/>
        <end position="431"/>
    </location>
</feature>
<dbReference type="FunCoup" id="A0A165EZ39">
    <property type="interactions" value="30"/>
</dbReference>
<evidence type="ECO:0000256" key="3">
    <source>
        <dbReference type="ARBA" id="ARBA00023295"/>
    </source>
</evidence>
<dbReference type="OrthoDB" id="62120at2759"/>
<dbReference type="Gene3D" id="3.20.20.80">
    <property type="entry name" value="Glycosidases"/>
    <property type="match status" value="1"/>
</dbReference>
<dbReference type="AlphaFoldDB" id="A0A165EZ39"/>
<evidence type="ECO:0000256" key="1">
    <source>
        <dbReference type="ARBA" id="ARBA00005641"/>
    </source>
</evidence>
<dbReference type="STRING" id="1353952.A0A165EZ39"/>
<dbReference type="EC" id="3.2.1.58" evidence="6"/>
<dbReference type="PANTHER" id="PTHR31297">
    <property type="entry name" value="GLUCAN ENDO-1,6-BETA-GLUCOSIDASE B"/>
    <property type="match status" value="1"/>
</dbReference>
<keyword evidence="11" id="KW-1185">Reference proteome</keyword>
<dbReference type="InParanoid" id="A0A165EZ39"/>
<keyword evidence="4" id="KW-0961">Cell wall biogenesis/degradation</keyword>
<keyword evidence="2 7" id="KW-0378">Hydrolase</keyword>
<evidence type="ECO:0000256" key="8">
    <source>
        <dbReference type="SAM" id="SignalP"/>
    </source>
</evidence>
<evidence type="ECO:0000256" key="5">
    <source>
        <dbReference type="ARBA" id="ARBA00036824"/>
    </source>
</evidence>
<evidence type="ECO:0000256" key="4">
    <source>
        <dbReference type="ARBA" id="ARBA00023316"/>
    </source>
</evidence>
<dbReference type="GO" id="GO:0004338">
    <property type="term" value="F:glucan exo-1,3-beta-glucosidase activity"/>
    <property type="evidence" value="ECO:0007669"/>
    <property type="project" value="UniProtKB-EC"/>
</dbReference>
<evidence type="ECO:0000313" key="10">
    <source>
        <dbReference type="EMBL" id="KZT55844.1"/>
    </source>
</evidence>
<sequence>MGLLRSLYVVAASALAFAAPAHRSSPLNSTLTARDPSFPYGSTKVRGVNLGGWLVLEPWITPSIFDNTGNNAIVDEWTFGQYMDYDTGANILWNHWGSWVQESDFAAIAAAGLNHVRIPIGYWAFDTSAGEPYFHLNQYDYLKTAVGWAGNYGIKVLVDLHGVPGSQNGYDNSGQRGSPQWQNNADYVTRTQAVIATMASDFSQSPYAGIVTAIELVNEPAGYYSQELLDTTRNYYTDTYPIVRNDGSLVVVIHDAYQSFDYWSGFLTESNGGSWVMMDTHIYQVFDDSELSYTWPEHISSACAHGSQLASNDLWTIVGEWTTASTDCATYINGRGVGSRYDGSYGDGNPAIGSCTGLSGAGGDEGTFSSDYKNFMRQFWEAQVTSYEQGAGWIYWCWKNEQADDWSYSAGLAGGWIPQDPDDREYPNVCG</sequence>
<gene>
    <name evidence="10" type="ORF">CALCODRAFT_498186</name>
</gene>
<dbReference type="InterPro" id="IPR017853">
    <property type="entry name" value="GH"/>
</dbReference>
<dbReference type="EMBL" id="KV423988">
    <property type="protein sequence ID" value="KZT55844.1"/>
    <property type="molecule type" value="Genomic_DNA"/>
</dbReference>
<evidence type="ECO:0000256" key="7">
    <source>
        <dbReference type="RuleBase" id="RU361153"/>
    </source>
</evidence>